<evidence type="ECO:0000256" key="7">
    <source>
        <dbReference type="ARBA" id="ARBA00022786"/>
    </source>
</evidence>
<keyword evidence="11 12" id="KW-0175">Coiled coil</keyword>
<dbReference type="GO" id="GO:0005634">
    <property type="term" value="C:nucleus"/>
    <property type="evidence" value="ECO:0007669"/>
    <property type="project" value="UniProtKB-SubCell"/>
</dbReference>
<dbReference type="InterPro" id="IPR017907">
    <property type="entry name" value="Znf_RING_CS"/>
</dbReference>
<keyword evidence="8 11" id="KW-0862">Zinc</keyword>
<accession>A0A8S1L5B3</accession>
<dbReference type="Pfam" id="PF00097">
    <property type="entry name" value="zf-C3HC4"/>
    <property type="match status" value="1"/>
</dbReference>
<protein>
    <recommendedName>
        <fullName evidence="11">E3 ubiquitin protein ligase</fullName>
        <ecNumber evidence="11">2.3.2.27</ecNumber>
    </recommendedName>
</protein>
<evidence type="ECO:0000256" key="1">
    <source>
        <dbReference type="ARBA" id="ARBA00000900"/>
    </source>
</evidence>
<comment type="subcellular location">
    <subcellularLocation>
        <location evidence="2 11">Nucleus</location>
    </subcellularLocation>
</comment>
<dbReference type="PROSITE" id="PS00518">
    <property type="entry name" value="ZF_RING_1"/>
    <property type="match status" value="1"/>
</dbReference>
<evidence type="ECO:0000313" key="14">
    <source>
        <dbReference type="EMBL" id="CAD8060762.1"/>
    </source>
</evidence>
<keyword evidence="15" id="KW-1185">Reference proteome</keyword>
<evidence type="ECO:0000259" key="13">
    <source>
        <dbReference type="PROSITE" id="PS50089"/>
    </source>
</evidence>
<sequence>MKPKKISDQQRVTELGEHVLKSQNTMLATKIDQLKKELYEMKSLAEQKDKVEIQDEEFNHYKKLFTQLSRRIRMIMAYNEEAIQKKITQEDIQEENYECLCGSNQIDSIKYFLVNGDQQQQQLQIPQGQEQVQEIQEEYTKLNQIQQNDYIKQLIEEHSEQKSQLLHQIEELKLQQKLVEEQFFQTTLFADLVQQNNYLTSTLFNVEDQLIQVQFMCKEQQEKFEIQIQQLSLECEQKMKDLILQQESVKIEIKQTDDQLQSKLIEELKSQVENVSKVVEELKIELQQCRERNKEINNQLIDAINQKQLLISQNNELKQSLSVYKIMVEEEKIEQVTLRYENHKQILFEIEQEYVNNKSNEFIQKFREFVGYVKMRDEKVKSLQQLLDKKTIDQNNIKKQIQQLIDELDYNSNSFNSITETNKNLSKLVNETQNNLSRAMQEKVDERIKFETEKALLNQKLLAADETIKQFQIQNEQFKKLIVTFENERKSNQETIRLLQKQDADNVQKLLQKEWDVHKMIEETKIIQEREKLSESINVKFMKKAEKSKSKLKQLKLQLKSESKDNQNELWISMKMMVDCQQCKKRVKQVILMKCLHMFCKPCIEDNQRNRNRACPVCRTRYGIEEVRSIKLS</sequence>
<dbReference type="InterPro" id="IPR001841">
    <property type="entry name" value="Znf_RING"/>
</dbReference>
<organism evidence="14 15">
    <name type="scientific">Paramecium sonneborni</name>
    <dbReference type="NCBI Taxonomy" id="65129"/>
    <lineage>
        <taxon>Eukaryota</taxon>
        <taxon>Sar</taxon>
        <taxon>Alveolata</taxon>
        <taxon>Ciliophora</taxon>
        <taxon>Intramacronucleata</taxon>
        <taxon>Oligohymenophorea</taxon>
        <taxon>Peniculida</taxon>
        <taxon>Parameciidae</taxon>
        <taxon>Paramecium</taxon>
    </lineage>
</organism>
<dbReference type="PROSITE" id="PS50089">
    <property type="entry name" value="ZF_RING_2"/>
    <property type="match status" value="1"/>
</dbReference>
<dbReference type="PANTHER" id="PTHR23163:SF0">
    <property type="entry name" value="E3 UBIQUITIN-PROTEIN LIGASE BRE1"/>
    <property type="match status" value="1"/>
</dbReference>
<feature type="coiled-coil region" evidence="12">
    <location>
        <begin position="155"/>
        <end position="182"/>
    </location>
</feature>
<evidence type="ECO:0000256" key="12">
    <source>
        <dbReference type="SAM" id="Coils"/>
    </source>
</evidence>
<dbReference type="InterPro" id="IPR018957">
    <property type="entry name" value="Znf_C3HC4_RING-type"/>
</dbReference>
<reference evidence="14" key="1">
    <citation type="submission" date="2021-01" db="EMBL/GenBank/DDBJ databases">
        <authorList>
            <consortium name="Genoscope - CEA"/>
            <person name="William W."/>
        </authorList>
    </citation>
    <scope>NUCLEOTIDE SEQUENCE</scope>
</reference>
<dbReference type="PANTHER" id="PTHR23163">
    <property type="entry name" value="RING FINGER PROTEIN-RELATED"/>
    <property type="match status" value="1"/>
</dbReference>
<dbReference type="SMART" id="SM00184">
    <property type="entry name" value="RING"/>
    <property type="match status" value="1"/>
</dbReference>
<name>A0A8S1L5B3_9CILI</name>
<dbReference type="GO" id="GO:0008270">
    <property type="term" value="F:zinc ion binding"/>
    <property type="evidence" value="ECO:0007669"/>
    <property type="project" value="UniProtKB-KW"/>
</dbReference>
<dbReference type="AlphaFoldDB" id="A0A8S1L5B3"/>
<feature type="domain" description="RING-type" evidence="13">
    <location>
        <begin position="580"/>
        <end position="619"/>
    </location>
</feature>
<evidence type="ECO:0000256" key="4">
    <source>
        <dbReference type="ARBA" id="ARBA00022679"/>
    </source>
</evidence>
<dbReference type="EMBL" id="CAJJDN010000014">
    <property type="protein sequence ID" value="CAD8060762.1"/>
    <property type="molecule type" value="Genomic_DNA"/>
</dbReference>
<gene>
    <name evidence="14" type="ORF">PSON_ATCC_30995.1.T0140447</name>
</gene>
<evidence type="ECO:0000256" key="8">
    <source>
        <dbReference type="ARBA" id="ARBA00022833"/>
    </source>
</evidence>
<evidence type="ECO:0000256" key="11">
    <source>
        <dbReference type="RuleBase" id="RU365038"/>
    </source>
</evidence>
<keyword evidence="4 11" id="KW-0808">Transferase</keyword>
<evidence type="ECO:0000256" key="5">
    <source>
        <dbReference type="ARBA" id="ARBA00022723"/>
    </source>
</evidence>
<keyword evidence="5 11" id="KW-0479">Metal-binding</keyword>
<keyword evidence="11" id="KW-0156">Chromatin regulator</keyword>
<feature type="coiled-coil region" evidence="12">
    <location>
        <begin position="265"/>
        <end position="306"/>
    </location>
</feature>
<dbReference type="EC" id="2.3.2.27" evidence="11"/>
<dbReference type="InterPro" id="IPR013956">
    <property type="entry name" value="E3_ubiquit_lig_Bre1"/>
</dbReference>
<dbReference type="GO" id="GO:0061630">
    <property type="term" value="F:ubiquitin protein ligase activity"/>
    <property type="evidence" value="ECO:0007669"/>
    <property type="project" value="UniProtKB-EC"/>
</dbReference>
<keyword evidence="6 10" id="KW-0863">Zinc-finger</keyword>
<feature type="coiled-coil region" evidence="12">
    <location>
        <begin position="387"/>
        <end position="502"/>
    </location>
</feature>
<evidence type="ECO:0000256" key="9">
    <source>
        <dbReference type="ARBA" id="ARBA00023242"/>
    </source>
</evidence>
<evidence type="ECO:0000313" key="15">
    <source>
        <dbReference type="Proteomes" id="UP000692954"/>
    </source>
</evidence>
<comment type="similarity">
    <text evidence="11">Belongs to the BRE1 family.</text>
</comment>
<evidence type="ECO:0000256" key="3">
    <source>
        <dbReference type="ARBA" id="ARBA00004906"/>
    </source>
</evidence>
<evidence type="ECO:0000256" key="6">
    <source>
        <dbReference type="ARBA" id="ARBA00022771"/>
    </source>
</evidence>
<keyword evidence="9 11" id="KW-0539">Nucleus</keyword>
<evidence type="ECO:0000256" key="2">
    <source>
        <dbReference type="ARBA" id="ARBA00004123"/>
    </source>
</evidence>
<proteinExistence type="inferred from homology"/>
<comment type="catalytic activity">
    <reaction evidence="1 11">
        <text>S-ubiquitinyl-[E2 ubiquitin-conjugating enzyme]-L-cysteine + [acceptor protein]-L-lysine = [E2 ubiquitin-conjugating enzyme]-L-cysteine + N(6)-ubiquitinyl-[acceptor protein]-L-lysine.</text>
        <dbReference type="EC" id="2.3.2.27"/>
    </reaction>
</comment>
<comment type="caution">
    <text evidence="14">The sequence shown here is derived from an EMBL/GenBank/DDBJ whole genome shotgun (WGS) entry which is preliminary data.</text>
</comment>
<keyword evidence="7 11" id="KW-0833">Ubl conjugation pathway</keyword>
<dbReference type="GO" id="GO:0016567">
    <property type="term" value="P:protein ubiquitination"/>
    <property type="evidence" value="ECO:0007669"/>
    <property type="project" value="UniProtKB-UniRule"/>
</dbReference>
<dbReference type="GO" id="GO:0033503">
    <property type="term" value="C:HULC complex"/>
    <property type="evidence" value="ECO:0007669"/>
    <property type="project" value="TreeGrafter"/>
</dbReference>
<comment type="pathway">
    <text evidence="3 11">Protein modification; protein ubiquitination.</text>
</comment>
<dbReference type="GO" id="GO:0006325">
    <property type="term" value="P:chromatin organization"/>
    <property type="evidence" value="ECO:0007669"/>
    <property type="project" value="UniProtKB-KW"/>
</dbReference>
<dbReference type="Proteomes" id="UP000692954">
    <property type="component" value="Unassembled WGS sequence"/>
</dbReference>
<evidence type="ECO:0000256" key="10">
    <source>
        <dbReference type="PROSITE-ProRule" id="PRU00175"/>
    </source>
</evidence>
<dbReference type="OrthoDB" id="434391at2759"/>